<dbReference type="AlphaFoldDB" id="A0A3M7LZ45"/>
<dbReference type="Proteomes" id="UP000265663">
    <property type="component" value="Unassembled WGS sequence"/>
</dbReference>
<feature type="region of interest" description="Disordered" evidence="1">
    <location>
        <begin position="62"/>
        <end position="126"/>
    </location>
</feature>
<accession>A0A3M7LZ45</accession>
<evidence type="ECO:0000256" key="1">
    <source>
        <dbReference type="SAM" id="MobiDB-lite"/>
    </source>
</evidence>
<evidence type="ECO:0000313" key="3">
    <source>
        <dbReference type="Proteomes" id="UP000265663"/>
    </source>
</evidence>
<feature type="compositionally biased region" description="Polar residues" evidence="1">
    <location>
        <begin position="62"/>
        <end position="77"/>
    </location>
</feature>
<feature type="region of interest" description="Disordered" evidence="1">
    <location>
        <begin position="173"/>
        <end position="197"/>
    </location>
</feature>
<organism evidence="2 3">
    <name type="scientific">Pyrenophora seminiperda CCB06</name>
    <dbReference type="NCBI Taxonomy" id="1302712"/>
    <lineage>
        <taxon>Eukaryota</taxon>
        <taxon>Fungi</taxon>
        <taxon>Dikarya</taxon>
        <taxon>Ascomycota</taxon>
        <taxon>Pezizomycotina</taxon>
        <taxon>Dothideomycetes</taxon>
        <taxon>Pleosporomycetidae</taxon>
        <taxon>Pleosporales</taxon>
        <taxon>Pleosporineae</taxon>
        <taxon>Pleosporaceae</taxon>
        <taxon>Pyrenophora</taxon>
    </lineage>
</organism>
<reference evidence="2 3" key="1">
    <citation type="journal article" date="2014" name="PLoS ONE">
        <title>De novo Genome Assembly of the Fungal Plant Pathogen Pyrenophora semeniperda.</title>
        <authorList>
            <person name="Soliai M.M."/>
            <person name="Meyer S.E."/>
            <person name="Udall J.A."/>
            <person name="Elzinga D.E."/>
            <person name="Hermansen R.A."/>
            <person name="Bodily P.M."/>
            <person name="Hart A.A."/>
            <person name="Coleman C.E."/>
        </authorList>
    </citation>
    <scope>NUCLEOTIDE SEQUENCE [LARGE SCALE GENOMIC DNA]</scope>
    <source>
        <strain evidence="2 3">CCB06</strain>
        <tissue evidence="2">Mycelium</tissue>
    </source>
</reference>
<sequence length="197" mass="21729">MEYTPTICEPFPTVDTSAITPLHDHDAPVLDSPDLSTTYEPFSLHYESPLYTEINIPLPNVSFNNTQNATQTASSMPPSEVATDKTRPRSSTLSSLSSWRHRRSSSSSSTYAPSLSSSKESEEWPRIRKDVVKSREVNAMMDLRRQSKRGRSGTIDALAVVPAVLVLSAELFTPGTGNTKEGRRKDSGVGKWEDGIR</sequence>
<feature type="compositionally biased region" description="Low complexity" evidence="1">
    <location>
        <begin position="89"/>
        <end position="98"/>
    </location>
</feature>
<proteinExistence type="predicted"/>
<feature type="compositionally biased region" description="Basic and acidic residues" evidence="1">
    <location>
        <begin position="180"/>
        <end position="197"/>
    </location>
</feature>
<protein>
    <submittedName>
        <fullName evidence="2">Uncharacterized protein</fullName>
    </submittedName>
</protein>
<name>A0A3M7LZ45_9PLEO</name>
<keyword evidence="3" id="KW-1185">Reference proteome</keyword>
<dbReference type="OrthoDB" id="3799784at2759"/>
<evidence type="ECO:0000313" key="2">
    <source>
        <dbReference type="EMBL" id="RMZ67533.1"/>
    </source>
</evidence>
<gene>
    <name evidence="2" type="ORF">GMOD_00001469</name>
</gene>
<dbReference type="EMBL" id="KE747810">
    <property type="protein sequence ID" value="RMZ67533.1"/>
    <property type="molecule type" value="Genomic_DNA"/>
</dbReference>
<feature type="compositionally biased region" description="Low complexity" evidence="1">
    <location>
        <begin position="105"/>
        <end position="118"/>
    </location>
</feature>